<comment type="similarity">
    <text evidence="1">Belongs to the Cu-Zn superoxide dismutase family.</text>
</comment>
<keyword evidence="2" id="KW-0472">Membrane</keyword>
<dbReference type="Proteomes" id="UP000248916">
    <property type="component" value="Unassembled WGS sequence"/>
</dbReference>
<dbReference type="Gene3D" id="2.60.40.200">
    <property type="entry name" value="Superoxide dismutase, copper/zinc binding domain"/>
    <property type="match status" value="1"/>
</dbReference>
<dbReference type="AlphaFoldDB" id="A0A2W7NGL5"/>
<keyword evidence="2" id="KW-1133">Transmembrane helix</keyword>
<reference evidence="4 5" key="1">
    <citation type="submission" date="2018-06" db="EMBL/GenBank/DDBJ databases">
        <title>Genomic Encyclopedia of Archaeal and Bacterial Type Strains, Phase II (KMG-II): from individual species to whole genera.</title>
        <authorList>
            <person name="Goeker M."/>
        </authorList>
    </citation>
    <scope>NUCLEOTIDE SEQUENCE [LARGE SCALE GENOMIC DNA]</scope>
    <source>
        <strain evidence="4 5">DSM 22009</strain>
    </source>
</reference>
<protein>
    <submittedName>
        <fullName evidence="4">Putative secreted protein</fullName>
    </submittedName>
</protein>
<dbReference type="EMBL" id="QKZL01000001">
    <property type="protein sequence ID" value="PZX19551.1"/>
    <property type="molecule type" value="Genomic_DNA"/>
</dbReference>
<accession>A0A2W7NGL5</accession>
<name>A0A2W7NGL5_9RHOB</name>
<keyword evidence="2" id="KW-0812">Transmembrane</keyword>
<keyword evidence="5" id="KW-1185">Reference proteome</keyword>
<evidence type="ECO:0000256" key="1">
    <source>
        <dbReference type="ARBA" id="ARBA00010457"/>
    </source>
</evidence>
<dbReference type="GO" id="GO:0046872">
    <property type="term" value="F:metal ion binding"/>
    <property type="evidence" value="ECO:0007669"/>
    <property type="project" value="InterPro"/>
</dbReference>
<dbReference type="InterPro" id="IPR036423">
    <property type="entry name" value="SOD-like_Cu/Zn_dom_sf"/>
</dbReference>
<evidence type="ECO:0000313" key="5">
    <source>
        <dbReference type="Proteomes" id="UP000248916"/>
    </source>
</evidence>
<proteinExistence type="inferred from homology"/>
<dbReference type="GO" id="GO:0006801">
    <property type="term" value="P:superoxide metabolic process"/>
    <property type="evidence" value="ECO:0007669"/>
    <property type="project" value="InterPro"/>
</dbReference>
<evidence type="ECO:0000256" key="2">
    <source>
        <dbReference type="SAM" id="Phobius"/>
    </source>
</evidence>
<dbReference type="SUPFAM" id="SSF49329">
    <property type="entry name" value="Cu,Zn superoxide dismutase-like"/>
    <property type="match status" value="1"/>
</dbReference>
<gene>
    <name evidence="4" type="ORF">LX81_00007</name>
</gene>
<dbReference type="RefSeq" id="WP_211322674.1">
    <property type="nucleotide sequence ID" value="NZ_QKZL01000001.1"/>
</dbReference>
<evidence type="ECO:0000256" key="3">
    <source>
        <dbReference type="SAM" id="SignalP"/>
    </source>
</evidence>
<feature type="transmembrane region" description="Helical" evidence="2">
    <location>
        <begin position="224"/>
        <end position="244"/>
    </location>
</feature>
<organism evidence="4 5">
    <name type="scientific">Palleronia aestuarii</name>
    <dbReference type="NCBI Taxonomy" id="568105"/>
    <lineage>
        <taxon>Bacteria</taxon>
        <taxon>Pseudomonadati</taxon>
        <taxon>Pseudomonadota</taxon>
        <taxon>Alphaproteobacteria</taxon>
        <taxon>Rhodobacterales</taxon>
        <taxon>Roseobacteraceae</taxon>
        <taxon>Palleronia</taxon>
    </lineage>
</organism>
<comment type="caution">
    <text evidence="4">The sequence shown here is derived from an EMBL/GenBank/DDBJ whole genome shotgun (WGS) entry which is preliminary data.</text>
</comment>
<evidence type="ECO:0000313" key="4">
    <source>
        <dbReference type="EMBL" id="PZX19551.1"/>
    </source>
</evidence>
<keyword evidence="3" id="KW-0732">Signal</keyword>
<feature type="chain" id="PRO_5016141642" evidence="3">
    <location>
        <begin position="23"/>
        <end position="249"/>
    </location>
</feature>
<sequence length="249" mass="25835">MPSYKFALTGLACLLCGTAASAAHLDYYKADLFALNNSGVSGSVYLTFDGATSDDPAKSILVQVRANGLEPGAHPAHIHGFTAPNKPSIAPTADVFDPNDASQEGNDGDGFTELTEGVPFYGPILLTFEGLSANANGKVVYDREFDIADGGPLDDDVYKLFNRETVLHGLTTEFAPVAVPSLGLPNGDIDGFTAADPNYNAVLPIATAKFETTTADMMPAPVPLPASALLLLAGLGGLGGFSALRRRSA</sequence>
<feature type="signal peptide" evidence="3">
    <location>
        <begin position="1"/>
        <end position="22"/>
    </location>
</feature>